<keyword evidence="2 4" id="KW-0547">Nucleotide-binding</keyword>
<dbReference type="GO" id="GO:0009396">
    <property type="term" value="P:folic acid-containing compound biosynthetic process"/>
    <property type="evidence" value="ECO:0007669"/>
    <property type="project" value="TreeGrafter"/>
</dbReference>
<sequence>MTKSEIRKEYLQKRESLSQDEVIDFSKKIFQNFIARFKPVENQKVHVFLSIPEKGEVDTKLFLNYFFKNHIRVFVPKIEQKKMISVEITEETPLIRSSWGIDEPASNQDSGEKDFDFVLTPLLYCDRHGNRVGYGKGYYDGFFSTISKDALRIGVGFFDPEEEIEDLIERDVPLNYLVTPTEVLSFRGFTSKSTK</sequence>
<dbReference type="EC" id="6.3.3.2" evidence="5"/>
<feature type="binding site" evidence="4">
    <location>
        <begin position="131"/>
        <end position="139"/>
    </location>
    <ligand>
        <name>ATP</name>
        <dbReference type="ChEBI" id="CHEBI:30616"/>
    </ligand>
</feature>
<keyword evidence="6" id="KW-0436">Ligase</keyword>
<reference evidence="6 7" key="1">
    <citation type="journal article" date="2004" name="Int. J. Syst. Evol. Microbiol.">
        <title>Kaistella koreensis gen. nov., sp. nov., a novel member of the Chryseobacterium-Bergeyella-Riemerella branch.</title>
        <authorList>
            <person name="Kim M.K."/>
            <person name="Im W.T."/>
            <person name="Shin Y.K."/>
            <person name="Lim J.H."/>
            <person name="Kim S.H."/>
            <person name="Lee B.C."/>
            <person name="Park M.Y."/>
            <person name="Lee K.Y."/>
            <person name="Lee S.T."/>
        </authorList>
    </citation>
    <scope>NUCLEOTIDE SEQUENCE [LARGE SCALE GENOMIC DNA]</scope>
    <source>
        <strain evidence="6 7">CCUG 49689</strain>
    </source>
</reference>
<evidence type="ECO:0000256" key="3">
    <source>
        <dbReference type="ARBA" id="ARBA00022840"/>
    </source>
</evidence>
<dbReference type="InterPro" id="IPR037171">
    <property type="entry name" value="NagB/RpiA_transferase-like"/>
</dbReference>
<comment type="cofactor">
    <cofactor evidence="5">
        <name>Mg(2+)</name>
        <dbReference type="ChEBI" id="CHEBI:18420"/>
    </cofactor>
</comment>
<feature type="binding site" evidence="4">
    <location>
        <begin position="3"/>
        <end position="7"/>
    </location>
    <ligand>
        <name>ATP</name>
        <dbReference type="ChEBI" id="CHEBI:30616"/>
    </ligand>
</feature>
<evidence type="ECO:0000256" key="4">
    <source>
        <dbReference type="PIRSR" id="PIRSR006806-1"/>
    </source>
</evidence>
<dbReference type="GO" id="GO:0035999">
    <property type="term" value="P:tetrahydrofolate interconversion"/>
    <property type="evidence" value="ECO:0007669"/>
    <property type="project" value="TreeGrafter"/>
</dbReference>
<evidence type="ECO:0000256" key="5">
    <source>
        <dbReference type="RuleBase" id="RU361279"/>
    </source>
</evidence>
<dbReference type="InterPro" id="IPR024185">
    <property type="entry name" value="FTHF_cligase-like_sf"/>
</dbReference>
<protein>
    <recommendedName>
        <fullName evidence="5">5-formyltetrahydrofolate cyclo-ligase</fullName>
        <ecNumber evidence="5">6.3.3.2</ecNumber>
    </recommendedName>
</protein>
<dbReference type="Pfam" id="PF01812">
    <property type="entry name" value="5-FTHF_cyc-lig"/>
    <property type="match status" value="1"/>
</dbReference>
<dbReference type="PANTHER" id="PTHR23407">
    <property type="entry name" value="ATPASE INHIBITOR/5-FORMYLTETRAHYDROFOLATE CYCLO-LIGASE"/>
    <property type="match status" value="1"/>
</dbReference>
<evidence type="ECO:0000313" key="7">
    <source>
        <dbReference type="Proteomes" id="UP000035900"/>
    </source>
</evidence>
<organism evidence="6 7">
    <name type="scientific">Chryseobacterium koreense CCUG 49689</name>
    <dbReference type="NCBI Taxonomy" id="1304281"/>
    <lineage>
        <taxon>Bacteria</taxon>
        <taxon>Pseudomonadati</taxon>
        <taxon>Bacteroidota</taxon>
        <taxon>Flavobacteriia</taxon>
        <taxon>Flavobacteriales</taxon>
        <taxon>Weeksellaceae</taxon>
        <taxon>Chryseobacterium group</taxon>
        <taxon>Chryseobacterium</taxon>
    </lineage>
</organism>
<dbReference type="GO" id="GO:0046872">
    <property type="term" value="F:metal ion binding"/>
    <property type="evidence" value="ECO:0007669"/>
    <property type="project" value="UniProtKB-KW"/>
</dbReference>
<dbReference type="AlphaFoldDB" id="A0A0J7LLY1"/>
<dbReference type="GO" id="GO:0005524">
    <property type="term" value="F:ATP binding"/>
    <property type="evidence" value="ECO:0007669"/>
    <property type="project" value="UniProtKB-KW"/>
</dbReference>
<comment type="similarity">
    <text evidence="1 5">Belongs to the 5-formyltetrahydrofolate cyclo-ligase family.</text>
</comment>
<dbReference type="STRING" id="1304281.ACM44_14330"/>
<dbReference type="GO" id="GO:0030272">
    <property type="term" value="F:5-formyltetrahydrofolate cyclo-ligase activity"/>
    <property type="evidence" value="ECO:0007669"/>
    <property type="project" value="UniProtKB-EC"/>
</dbReference>
<dbReference type="SUPFAM" id="SSF100950">
    <property type="entry name" value="NagB/RpiA/CoA transferase-like"/>
    <property type="match status" value="1"/>
</dbReference>
<keyword evidence="3 4" id="KW-0067">ATP-binding</keyword>
<name>A0A0J7LLY1_9FLAO</name>
<keyword evidence="5" id="KW-0479">Metal-binding</keyword>
<dbReference type="PATRIC" id="fig|1304281.5.peg.3115"/>
<accession>A0A0J7LLY1</accession>
<dbReference type="RefSeq" id="WP_048500740.1">
    <property type="nucleotide sequence ID" value="NZ_LFNG01000039.1"/>
</dbReference>
<dbReference type="Gene3D" id="3.40.50.10420">
    <property type="entry name" value="NagB/RpiA/CoA transferase-like"/>
    <property type="match status" value="1"/>
</dbReference>
<keyword evidence="7" id="KW-1185">Reference proteome</keyword>
<comment type="caution">
    <text evidence="6">The sequence shown here is derived from an EMBL/GenBank/DDBJ whole genome shotgun (WGS) entry which is preliminary data.</text>
</comment>
<dbReference type="PANTHER" id="PTHR23407:SF1">
    <property type="entry name" value="5-FORMYLTETRAHYDROFOLATE CYCLO-LIGASE"/>
    <property type="match status" value="1"/>
</dbReference>
<evidence type="ECO:0000256" key="2">
    <source>
        <dbReference type="ARBA" id="ARBA00022741"/>
    </source>
</evidence>
<evidence type="ECO:0000256" key="1">
    <source>
        <dbReference type="ARBA" id="ARBA00010638"/>
    </source>
</evidence>
<evidence type="ECO:0000313" key="6">
    <source>
        <dbReference type="EMBL" id="KMQ70070.1"/>
    </source>
</evidence>
<feature type="binding site" evidence="4">
    <location>
        <position position="49"/>
    </location>
    <ligand>
        <name>substrate</name>
    </ligand>
</feature>
<dbReference type="EMBL" id="LFNG01000039">
    <property type="protein sequence ID" value="KMQ70070.1"/>
    <property type="molecule type" value="Genomic_DNA"/>
</dbReference>
<feature type="binding site" evidence="4">
    <location>
        <position position="56"/>
    </location>
    <ligand>
        <name>substrate</name>
    </ligand>
</feature>
<proteinExistence type="inferred from homology"/>
<dbReference type="Proteomes" id="UP000035900">
    <property type="component" value="Unassembled WGS sequence"/>
</dbReference>
<dbReference type="InterPro" id="IPR002698">
    <property type="entry name" value="FTHF_cligase"/>
</dbReference>
<dbReference type="PIRSF" id="PIRSF006806">
    <property type="entry name" value="FTHF_cligase"/>
    <property type="match status" value="1"/>
</dbReference>
<dbReference type="OrthoDB" id="9801938at2"/>
<keyword evidence="5" id="KW-0460">Magnesium</keyword>
<dbReference type="NCBIfam" id="TIGR02727">
    <property type="entry name" value="MTHFS_bact"/>
    <property type="match status" value="1"/>
</dbReference>
<comment type="catalytic activity">
    <reaction evidence="5">
        <text>(6S)-5-formyl-5,6,7,8-tetrahydrofolate + ATP = (6R)-5,10-methenyltetrahydrofolate + ADP + phosphate</text>
        <dbReference type="Rhea" id="RHEA:10488"/>
        <dbReference type="ChEBI" id="CHEBI:30616"/>
        <dbReference type="ChEBI" id="CHEBI:43474"/>
        <dbReference type="ChEBI" id="CHEBI:57455"/>
        <dbReference type="ChEBI" id="CHEBI:57457"/>
        <dbReference type="ChEBI" id="CHEBI:456216"/>
        <dbReference type="EC" id="6.3.3.2"/>
    </reaction>
</comment>
<gene>
    <name evidence="6" type="ORF">ACM44_14330</name>
</gene>